<dbReference type="EMBL" id="KB932201">
    <property type="protein sequence ID" value="KCV73118.1"/>
    <property type="molecule type" value="Genomic_DNA"/>
</dbReference>
<feature type="domain" description="Rab-GAP TBC" evidence="3">
    <location>
        <begin position="534"/>
        <end position="822"/>
    </location>
</feature>
<accession>A0A058ZGQ7</accession>
<dbReference type="Proteomes" id="UP000030693">
    <property type="component" value="Unassembled WGS sequence"/>
</dbReference>
<evidence type="ECO:0000313" key="5">
    <source>
        <dbReference type="Proteomes" id="UP000030693"/>
    </source>
</evidence>
<dbReference type="PROSITE" id="PS50086">
    <property type="entry name" value="TBC_RABGAP"/>
    <property type="match status" value="1"/>
</dbReference>
<protein>
    <recommendedName>
        <fullName evidence="3">Rab-GAP TBC domain-containing protein</fullName>
    </recommendedName>
</protein>
<dbReference type="AlphaFoldDB" id="A0A058ZGQ7"/>
<proteinExistence type="predicted"/>
<dbReference type="Pfam" id="PF00566">
    <property type="entry name" value="RabGAP-TBC"/>
    <property type="match status" value="1"/>
</dbReference>
<keyword evidence="5" id="KW-1185">Reference proteome</keyword>
<evidence type="ECO:0000256" key="2">
    <source>
        <dbReference type="SAM" id="MobiDB-lite"/>
    </source>
</evidence>
<gene>
    <name evidence="4" type="ORF">H696_00662</name>
</gene>
<dbReference type="Gene3D" id="1.10.472.80">
    <property type="entry name" value="Ypt/Rab-GAP domain of gyp1p, domain 3"/>
    <property type="match status" value="1"/>
</dbReference>
<name>A0A058ZGQ7_FONAL</name>
<keyword evidence="1" id="KW-0175">Coiled coil</keyword>
<feature type="region of interest" description="Disordered" evidence="2">
    <location>
        <begin position="288"/>
        <end position="317"/>
    </location>
</feature>
<dbReference type="eggNOG" id="KOG2222">
    <property type="taxonomic scope" value="Eukaryota"/>
</dbReference>
<feature type="compositionally biased region" description="Low complexity" evidence="2">
    <location>
        <begin position="158"/>
        <end position="175"/>
    </location>
</feature>
<dbReference type="GO" id="GO:0005096">
    <property type="term" value="F:GTPase activator activity"/>
    <property type="evidence" value="ECO:0007669"/>
    <property type="project" value="TreeGrafter"/>
</dbReference>
<dbReference type="SMART" id="SM00164">
    <property type="entry name" value="TBC"/>
    <property type="match status" value="1"/>
</dbReference>
<feature type="coiled-coil region" evidence="1">
    <location>
        <begin position="438"/>
        <end position="472"/>
    </location>
</feature>
<evidence type="ECO:0000259" key="3">
    <source>
        <dbReference type="PROSITE" id="PS50086"/>
    </source>
</evidence>
<dbReference type="PANTHER" id="PTHR47219">
    <property type="entry name" value="RAB GTPASE-ACTIVATING PROTEIN 1-LIKE"/>
    <property type="match status" value="1"/>
</dbReference>
<dbReference type="RefSeq" id="XP_009492819.1">
    <property type="nucleotide sequence ID" value="XM_009494544.1"/>
</dbReference>
<dbReference type="GeneID" id="20525387"/>
<dbReference type="OrthoDB" id="294251at2759"/>
<dbReference type="InterPro" id="IPR050302">
    <property type="entry name" value="Rab_GAP_TBC_domain"/>
</dbReference>
<organism evidence="4">
    <name type="scientific">Fonticula alba</name>
    <name type="common">Slime mold</name>
    <dbReference type="NCBI Taxonomy" id="691883"/>
    <lineage>
        <taxon>Eukaryota</taxon>
        <taxon>Rotosphaerida</taxon>
        <taxon>Fonticulaceae</taxon>
        <taxon>Fonticula</taxon>
    </lineage>
</organism>
<dbReference type="InterPro" id="IPR000195">
    <property type="entry name" value="Rab-GAP-TBC_dom"/>
</dbReference>
<feature type="compositionally biased region" description="Low complexity" evidence="2">
    <location>
        <begin position="62"/>
        <end position="73"/>
    </location>
</feature>
<dbReference type="Gene3D" id="1.10.8.270">
    <property type="entry name" value="putative rabgap domain of human tbc1 domain family member 14 like domains"/>
    <property type="match status" value="1"/>
</dbReference>
<reference evidence="4" key="1">
    <citation type="submission" date="2013-04" db="EMBL/GenBank/DDBJ databases">
        <title>The Genome Sequence of Fonticula alba ATCC 38817.</title>
        <authorList>
            <consortium name="The Broad Institute Genomics Platform"/>
            <person name="Russ C."/>
            <person name="Cuomo C."/>
            <person name="Burger G."/>
            <person name="Gray M.W."/>
            <person name="Holland P.W.H."/>
            <person name="King N."/>
            <person name="Lang F.B.F."/>
            <person name="Roger A.J."/>
            <person name="Ruiz-Trillo I."/>
            <person name="Brown M."/>
            <person name="Walker B."/>
            <person name="Young S."/>
            <person name="Zeng Q."/>
            <person name="Gargeya S."/>
            <person name="Fitzgerald M."/>
            <person name="Haas B."/>
            <person name="Abouelleil A."/>
            <person name="Allen A.W."/>
            <person name="Alvarado L."/>
            <person name="Arachchi H.M."/>
            <person name="Berlin A.M."/>
            <person name="Chapman S.B."/>
            <person name="Gainer-Dewar J."/>
            <person name="Goldberg J."/>
            <person name="Griggs A."/>
            <person name="Gujja S."/>
            <person name="Hansen M."/>
            <person name="Howarth C."/>
            <person name="Imamovic A."/>
            <person name="Ireland A."/>
            <person name="Larimer J."/>
            <person name="McCowan C."/>
            <person name="Murphy C."/>
            <person name="Pearson M."/>
            <person name="Poon T.W."/>
            <person name="Priest M."/>
            <person name="Roberts A."/>
            <person name="Saif S."/>
            <person name="Shea T."/>
            <person name="Sisk P."/>
            <person name="Sykes S."/>
            <person name="Wortman J."/>
            <person name="Nusbaum C."/>
            <person name="Birren B."/>
        </authorList>
    </citation>
    <scope>NUCLEOTIDE SEQUENCE [LARGE SCALE GENOMIC DNA]</scope>
    <source>
        <strain evidence="4">ATCC 38817</strain>
    </source>
</reference>
<feature type="region of interest" description="Disordered" evidence="2">
    <location>
        <begin position="155"/>
        <end position="199"/>
    </location>
</feature>
<sequence length="914" mass="96731">MLSPTRQDPAAVENPSTADVPAKVLPQTGGESTAARPRSVSYIAHLLSPPPSTSLSGGEVQVPTSVSMPGSSSPTPPGPGSDLEDFLPAGGTAFLTLAPGAAPHAPTGSGINPADEASAVFALDPSKREAILKSNFAASAVPEIRAAAASSFTIRQGASTNSSSAQSVTSSRAHSPAPAGESRVDQTPPPRVATGQRHPLAGVATALGVDEEEDILEADDEFHPSESPHALHSNLEDESAVLSPLTPVAPEAAMVPGGPGDLNDPQMQFHSYAIRMGLYMLVPQYAGPGEAATSPGKRAAIPAAGTDRTGLPTGGTATATATAAATPCPTHRDLGLARCPGGVRCPQDYTSTRPLMSPVPATPSPLLTSAASATGQGPGSFLSGNRHLMAGGTAGNSPAAGTTPYQIGMEGLGSPAGFAAAHVPDRLGFQLLRKAEEVLVQRRRVERYEQRLAQARLQMDALSAELAEIRSELIAQHNLAKSSTVHQHLTPPEGHNKSDARSALTWADFAVSTAHQSHSPADLRDLTRMIRTSGIPVALRRLVWLTCLDQLVPGDPGTFLPGGSFRDGGLRLYMRYCRLTEQAAAHIYEPAQTSEWDDMIRGISRQGGGSGGRSSSGLRSRLQKSTLKAVGAGSPGDVGPMDAMPAGSYSLLAGEPDALKNDFCNVRLDPVVVAAIEQDLHRTLPEYASFSLMYAPGIVSLRRILRAYSLRNPAVGYIQCFSVISATLLLQLSEHETFWMLCHIIENIFPPNYFTKNQVGIFVDQLVLGDLIKIHLPELAQALEQTQTDISVIFSGPFASLFVNSLPMECVLRIWDLLFVDGSVALFAAALAILRNMQKDLLHAMNRMASGPLSAFSLPNGLCFEIQQLMRNAVYSSTETRRIIKYLGRMILDVNPETVSSLRAKYQHHDPAHS</sequence>
<dbReference type="PANTHER" id="PTHR47219:SF20">
    <property type="entry name" value="TBC1 DOMAIN FAMILY MEMBER 2B"/>
    <property type="match status" value="1"/>
</dbReference>
<feature type="region of interest" description="Disordered" evidence="2">
    <location>
        <begin position="1"/>
        <end position="88"/>
    </location>
</feature>
<dbReference type="SUPFAM" id="SSF47923">
    <property type="entry name" value="Ypt/Rab-GAP domain of gyp1p"/>
    <property type="match status" value="2"/>
</dbReference>
<evidence type="ECO:0000256" key="1">
    <source>
        <dbReference type="SAM" id="Coils"/>
    </source>
</evidence>
<evidence type="ECO:0000313" key="4">
    <source>
        <dbReference type="EMBL" id="KCV73118.1"/>
    </source>
</evidence>
<dbReference type="GO" id="GO:0031267">
    <property type="term" value="F:small GTPase binding"/>
    <property type="evidence" value="ECO:0007669"/>
    <property type="project" value="TreeGrafter"/>
</dbReference>
<dbReference type="InterPro" id="IPR035969">
    <property type="entry name" value="Rab-GAP_TBC_sf"/>
</dbReference>